<sequence>MAEQLALVVREVERLVTAPYVPSLQDLYGIFQQCSSSTLESWAFCKPCQVSALGDVLVEALSRSRVALPLITAFSSASSFRDALLDRHQTILDAFLQKALGTNEHEYIPACIALLSSPLPADVVPPARIAPFIAKLVGMMSDSPCIDTISPLYKIMKGLQRSPKVLDDIPSEVMSNLQVEFTKTLRNFDDHMGNLLCLGTFAQIALARPPPSQNQHGSEAPSWLLNINHFFGPKRGLKTLDLVVLRVILACSSSCNLAPSQAAESIKLAIYIADATQLDQKHAWMASNSSKLAKLCEKAGRDGLDNATRTMVIIFLLTLVPARSLPPQVRDSGLKTLFSKDSQAVLESVPPQFISRLSKSLAASTRVLILMQILTQHQQVSGGSAAPDLLNFTCSTLKDSQNRNQKTVSTLRLASLVLVGVQEVDPEVMLSNISSSLAAFKQGLAEMLESFPRRPSKDNCSESSVCLSQQCTMQNKLFLSLFKLYNSVSSAQNGGDTLMQPIVGYVEKSLPSGSCLFSQGSKKELPESLPLLDRNRFSPPRVSRNWRQDMTSAFMETSRNTQVTMMQKIEDACFELERRCFDVEGPVRAAEEQRDQFAEESRQLKEHIEQQELRLSEFSESFAGLHDENARLEEQMQNESARAEQLSKSLASVKEELQGQQWHSEKAICVEREQSRSKELEMMAALTEKDDQIEDLQEEMRRLQTENERTRQTLDLVTKEKDASLDTSGYLKEELAVMRDALEQSRLLAVRKEDEVKRLLAEEDDLRMEVGTLKTTVDEQNTEVERLIFVLQESEKKMSSEVEKLKHDHEAEASRATSETAKQEEEIRQLQAAMHAATLDASKNAQSKDKRILHLEKKIQALRDERAAKAREFSEAQQHIGRLMGVMGFSTNAPGSTSPKHRRTRSSINPAQAASTQQPVSDDEDTQLVQSFESLASFNGPTPKRPRGNRLPQALSTPSAVPRARVQSPTKGLPQCTRQPLATANNISPAKPHASNLSKHSEVDASFQEGQAEENIGGHRLQDFDLDMDLEFSKDLLFSSTAFTGSNDQVVP</sequence>
<dbReference type="AlphaFoldDB" id="A0AAD6I281"/>
<feature type="compositionally biased region" description="Polar residues" evidence="3">
    <location>
        <begin position="889"/>
        <end position="898"/>
    </location>
</feature>
<reference evidence="4" key="2">
    <citation type="submission" date="2023-01" db="EMBL/GenBank/DDBJ databases">
        <authorList>
            <person name="Petersen C."/>
        </authorList>
    </citation>
    <scope>NUCLEOTIDE SEQUENCE</scope>
    <source>
        <strain evidence="4">IBT 15450</strain>
    </source>
</reference>
<evidence type="ECO:0000313" key="4">
    <source>
        <dbReference type="EMBL" id="KAJ6027142.1"/>
    </source>
</evidence>
<feature type="coiled-coil region" evidence="2">
    <location>
        <begin position="587"/>
        <end position="656"/>
    </location>
</feature>
<name>A0AAD6I281_PENCN</name>
<protein>
    <submittedName>
        <fullName evidence="4">Uncharacterized protein</fullName>
    </submittedName>
</protein>
<evidence type="ECO:0000313" key="5">
    <source>
        <dbReference type="Proteomes" id="UP001219568"/>
    </source>
</evidence>
<evidence type="ECO:0000256" key="1">
    <source>
        <dbReference type="ARBA" id="ARBA00023054"/>
    </source>
</evidence>
<evidence type="ECO:0000256" key="2">
    <source>
        <dbReference type="SAM" id="Coils"/>
    </source>
</evidence>
<accession>A0AAD6I281</accession>
<proteinExistence type="predicted"/>
<comment type="caution">
    <text evidence="4">The sequence shown here is derived from an EMBL/GenBank/DDBJ whole genome shotgun (WGS) entry which is preliminary data.</text>
</comment>
<reference evidence="4" key="1">
    <citation type="journal article" date="2023" name="IMA Fungus">
        <title>Comparative genomic study of the Penicillium genus elucidates a diverse pangenome and 15 lateral gene transfer events.</title>
        <authorList>
            <person name="Petersen C."/>
            <person name="Sorensen T."/>
            <person name="Nielsen M.R."/>
            <person name="Sondergaard T.E."/>
            <person name="Sorensen J.L."/>
            <person name="Fitzpatrick D.A."/>
            <person name="Frisvad J.C."/>
            <person name="Nielsen K.L."/>
        </authorList>
    </citation>
    <scope>NUCLEOTIDE SEQUENCE</scope>
    <source>
        <strain evidence="4">IBT 15450</strain>
    </source>
</reference>
<gene>
    <name evidence="4" type="ORF">N7460_011959</name>
</gene>
<dbReference type="PANTHER" id="PTHR32083">
    <property type="entry name" value="CILIA AND FLAGELLA-ASSOCIATED PROTEIN 58-RELATED"/>
    <property type="match status" value="1"/>
</dbReference>
<evidence type="ECO:0000256" key="3">
    <source>
        <dbReference type="SAM" id="MobiDB-lite"/>
    </source>
</evidence>
<feature type="region of interest" description="Disordered" evidence="3">
    <location>
        <begin position="804"/>
        <end position="824"/>
    </location>
</feature>
<feature type="coiled-coil region" evidence="2">
    <location>
        <begin position="686"/>
        <end position="769"/>
    </location>
</feature>
<dbReference type="PANTHER" id="PTHR32083:SF48">
    <property type="entry name" value="TRANS-GOLGI NETWORK-LOCALIZED SYP41-INTERACTING PROTEIN 1"/>
    <property type="match status" value="1"/>
</dbReference>
<feature type="compositionally biased region" description="Basic and acidic residues" evidence="3">
    <location>
        <begin position="804"/>
        <end position="813"/>
    </location>
</feature>
<dbReference type="Proteomes" id="UP001219568">
    <property type="component" value="Unassembled WGS sequence"/>
</dbReference>
<feature type="compositionally biased region" description="Polar residues" evidence="3">
    <location>
        <begin position="927"/>
        <end position="940"/>
    </location>
</feature>
<dbReference type="EMBL" id="JAQJZL010000015">
    <property type="protein sequence ID" value="KAJ6027142.1"/>
    <property type="molecule type" value="Genomic_DNA"/>
</dbReference>
<feature type="region of interest" description="Disordered" evidence="3">
    <location>
        <begin position="887"/>
        <end position="977"/>
    </location>
</feature>
<feature type="compositionally biased region" description="Polar residues" evidence="3">
    <location>
        <begin position="906"/>
        <end position="920"/>
    </location>
</feature>
<keyword evidence="5" id="KW-1185">Reference proteome</keyword>
<organism evidence="4 5">
    <name type="scientific">Penicillium canescens</name>
    <dbReference type="NCBI Taxonomy" id="5083"/>
    <lineage>
        <taxon>Eukaryota</taxon>
        <taxon>Fungi</taxon>
        <taxon>Dikarya</taxon>
        <taxon>Ascomycota</taxon>
        <taxon>Pezizomycotina</taxon>
        <taxon>Eurotiomycetes</taxon>
        <taxon>Eurotiomycetidae</taxon>
        <taxon>Eurotiales</taxon>
        <taxon>Aspergillaceae</taxon>
        <taxon>Penicillium</taxon>
    </lineage>
</organism>
<dbReference type="GO" id="GO:0005856">
    <property type="term" value="C:cytoskeleton"/>
    <property type="evidence" value="ECO:0007669"/>
    <property type="project" value="TreeGrafter"/>
</dbReference>
<keyword evidence="1 2" id="KW-0175">Coiled coil</keyword>